<dbReference type="Gene3D" id="3.30.2310.20">
    <property type="entry name" value="RelE-like"/>
    <property type="match status" value="1"/>
</dbReference>
<dbReference type="AlphaFoldDB" id="A0A6B0YNV2"/>
<comment type="similarity">
    <text evidence="1">Belongs to the RelE toxin family.</text>
</comment>
<name>A0A6B0YNV2_9CHLR</name>
<evidence type="ECO:0000313" key="3">
    <source>
        <dbReference type="EMBL" id="MXY92726.1"/>
    </source>
</evidence>
<dbReference type="InterPro" id="IPR035093">
    <property type="entry name" value="RelE/ParE_toxin_dom_sf"/>
</dbReference>
<organism evidence="3">
    <name type="scientific">Caldilineaceae bacterium SB0664_bin_27</name>
    <dbReference type="NCBI Taxonomy" id="2605260"/>
    <lineage>
        <taxon>Bacteria</taxon>
        <taxon>Bacillati</taxon>
        <taxon>Chloroflexota</taxon>
        <taxon>Caldilineae</taxon>
        <taxon>Caldilineales</taxon>
        <taxon>Caldilineaceae</taxon>
    </lineage>
</organism>
<evidence type="ECO:0000256" key="1">
    <source>
        <dbReference type="ARBA" id="ARBA00006226"/>
    </source>
</evidence>
<gene>
    <name evidence="3" type="ORF">F4Y42_04665</name>
</gene>
<dbReference type="InterPro" id="IPR007712">
    <property type="entry name" value="RelE/ParE_toxin"/>
</dbReference>
<reference evidence="3" key="1">
    <citation type="submission" date="2019-09" db="EMBL/GenBank/DDBJ databases">
        <title>Characterisation of the sponge microbiome using genome-centric metagenomics.</title>
        <authorList>
            <person name="Engelberts J.P."/>
            <person name="Robbins S.J."/>
            <person name="De Goeij J.M."/>
            <person name="Aranda M."/>
            <person name="Bell S.C."/>
            <person name="Webster N.S."/>
        </authorList>
    </citation>
    <scope>NUCLEOTIDE SEQUENCE</scope>
    <source>
        <strain evidence="3">SB0664_bin_27</strain>
    </source>
</reference>
<dbReference type="SUPFAM" id="SSF143011">
    <property type="entry name" value="RelE-like"/>
    <property type="match status" value="1"/>
</dbReference>
<sequence length="85" mass="10251">MAYTIHLEQRAERDLRRLPQDVVRRLDVVFQQLAENPRPDGIVKLSGKTSSGWRVRVGDYRILYRIEGSRIEVYRIKHRRDAYRR</sequence>
<dbReference type="PANTHER" id="PTHR35601:SF1">
    <property type="entry name" value="TOXIN RELE"/>
    <property type="match status" value="1"/>
</dbReference>
<accession>A0A6B0YNV2</accession>
<protein>
    <submittedName>
        <fullName evidence="3">Type II toxin-antitoxin system RelE/ParE family toxin</fullName>
    </submittedName>
</protein>
<keyword evidence="2" id="KW-1277">Toxin-antitoxin system</keyword>
<comment type="caution">
    <text evidence="3">The sequence shown here is derived from an EMBL/GenBank/DDBJ whole genome shotgun (WGS) entry which is preliminary data.</text>
</comment>
<dbReference type="Pfam" id="PF05016">
    <property type="entry name" value="ParE_toxin"/>
    <property type="match status" value="1"/>
</dbReference>
<dbReference type="PANTHER" id="PTHR35601">
    <property type="entry name" value="TOXIN RELE"/>
    <property type="match status" value="1"/>
</dbReference>
<evidence type="ECO:0000256" key="2">
    <source>
        <dbReference type="ARBA" id="ARBA00022649"/>
    </source>
</evidence>
<dbReference type="EMBL" id="VXRG01000040">
    <property type="protein sequence ID" value="MXY92726.1"/>
    <property type="molecule type" value="Genomic_DNA"/>
</dbReference>
<proteinExistence type="inferred from homology"/>